<comment type="pathway">
    <text evidence="2">Amino-acid biosynthesis; L-isoleucine biosynthesis; L-isoleucine from 2-oxobutanoate: step 4/4.</text>
</comment>
<evidence type="ECO:0000313" key="12">
    <source>
        <dbReference type="Proteomes" id="UP000059542"/>
    </source>
</evidence>
<reference evidence="11 12" key="1">
    <citation type="submission" date="2015-12" db="EMBL/GenBank/DDBJ databases">
        <authorList>
            <person name="Shamseldin A."/>
            <person name="Moawad H."/>
            <person name="Abd El-Rahim W.M."/>
            <person name="Sadowsky M.J."/>
        </authorList>
    </citation>
    <scope>NUCLEOTIDE SEQUENCE [LARGE SCALE GENOMIC DNA]</scope>
    <source>
        <strain evidence="11 12">DG5B</strain>
    </source>
</reference>
<sequence>MPANSSLYAYLHGQFTPLDRAFLHVSDLAVQRGYGVFDFFKVHAGQPLFLEAYLDRFYRSAQLLELAVPLARPALRAVIEELIERNRLPLSGVKLLLTGGYSANGYEPGAPNLVVTEQPLALPTPAQVAAGIRLITYDYVRELPAAKSINYVTGIRLLQQLKARGAGEVLYHHQGVITESPRANFFIVKHDHTVVTPATDVLAGITRQNLLSLPESPYRLTEGLVTLAEVYQAKEAFLTSTTKRVLPVVQIDDVVLGTGQPGPVTRALLQALLGLEAHQSRPAAAPVG</sequence>
<comment type="cofactor">
    <cofactor evidence="1">
        <name>pyridoxal 5'-phosphate</name>
        <dbReference type="ChEBI" id="CHEBI:597326"/>
    </cofactor>
</comment>
<keyword evidence="11" id="KW-0032">Aminotransferase</keyword>
<comment type="catalytic activity">
    <reaction evidence="8">
        <text>L-valine + 2-oxoglutarate = 3-methyl-2-oxobutanoate + L-glutamate</text>
        <dbReference type="Rhea" id="RHEA:24813"/>
        <dbReference type="ChEBI" id="CHEBI:11851"/>
        <dbReference type="ChEBI" id="CHEBI:16810"/>
        <dbReference type="ChEBI" id="CHEBI:29985"/>
        <dbReference type="ChEBI" id="CHEBI:57762"/>
        <dbReference type="EC" id="2.6.1.42"/>
    </reaction>
</comment>
<dbReference type="Pfam" id="PF01063">
    <property type="entry name" value="Aminotran_4"/>
    <property type="match status" value="1"/>
</dbReference>
<comment type="pathway">
    <text evidence="4">Amino-acid biosynthesis; L-leucine biosynthesis; L-leucine from 3-methyl-2-oxobutanoate: step 4/4.</text>
</comment>
<dbReference type="InterPro" id="IPR043132">
    <property type="entry name" value="BCAT-like_C"/>
</dbReference>
<dbReference type="RefSeq" id="WP_068196675.1">
    <property type="nucleotide sequence ID" value="NZ_CP013909.1"/>
</dbReference>
<comment type="similarity">
    <text evidence="5">Belongs to the class-IV pyridoxal-phosphate-dependent aminotransferase family.</text>
</comment>
<evidence type="ECO:0000256" key="1">
    <source>
        <dbReference type="ARBA" id="ARBA00001933"/>
    </source>
</evidence>
<organism evidence="11 12">
    <name type="scientific">Hymenobacter sedentarius</name>
    <dbReference type="NCBI Taxonomy" id="1411621"/>
    <lineage>
        <taxon>Bacteria</taxon>
        <taxon>Pseudomonadati</taxon>
        <taxon>Bacteroidota</taxon>
        <taxon>Cytophagia</taxon>
        <taxon>Cytophagales</taxon>
        <taxon>Hymenobacteraceae</taxon>
        <taxon>Hymenobacter</taxon>
    </lineage>
</organism>
<name>A0A0U4C243_9BACT</name>
<dbReference type="PANTHER" id="PTHR42743">
    <property type="entry name" value="AMINO-ACID AMINOTRANSFERASE"/>
    <property type="match status" value="1"/>
</dbReference>
<evidence type="ECO:0000256" key="6">
    <source>
        <dbReference type="ARBA" id="ARBA00013053"/>
    </source>
</evidence>
<dbReference type="InterPro" id="IPR001544">
    <property type="entry name" value="Aminotrans_IV"/>
</dbReference>
<dbReference type="EC" id="2.6.1.42" evidence="6"/>
<dbReference type="InterPro" id="IPR036038">
    <property type="entry name" value="Aminotransferase-like"/>
</dbReference>
<evidence type="ECO:0000313" key="11">
    <source>
        <dbReference type="EMBL" id="ALW86721.1"/>
    </source>
</evidence>
<dbReference type="GO" id="GO:0046394">
    <property type="term" value="P:carboxylic acid biosynthetic process"/>
    <property type="evidence" value="ECO:0007669"/>
    <property type="project" value="UniProtKB-ARBA"/>
</dbReference>
<comment type="catalytic activity">
    <reaction evidence="9">
        <text>L-isoleucine + 2-oxoglutarate = (S)-3-methyl-2-oxopentanoate + L-glutamate</text>
        <dbReference type="Rhea" id="RHEA:24801"/>
        <dbReference type="ChEBI" id="CHEBI:16810"/>
        <dbReference type="ChEBI" id="CHEBI:29985"/>
        <dbReference type="ChEBI" id="CHEBI:35146"/>
        <dbReference type="ChEBI" id="CHEBI:58045"/>
        <dbReference type="EC" id="2.6.1.42"/>
    </reaction>
</comment>
<dbReference type="InterPro" id="IPR043131">
    <property type="entry name" value="BCAT-like_N"/>
</dbReference>
<dbReference type="OrthoDB" id="9805628at2"/>
<evidence type="ECO:0000256" key="2">
    <source>
        <dbReference type="ARBA" id="ARBA00004824"/>
    </source>
</evidence>
<dbReference type="InterPro" id="IPR050571">
    <property type="entry name" value="Class-IV_PLP-Dep_Aminotrnsfr"/>
</dbReference>
<dbReference type="PANTHER" id="PTHR42743:SF11">
    <property type="entry name" value="AMINODEOXYCHORISMATE LYASE"/>
    <property type="match status" value="1"/>
</dbReference>
<evidence type="ECO:0000256" key="9">
    <source>
        <dbReference type="ARBA" id="ARBA00048798"/>
    </source>
</evidence>
<dbReference type="Gene3D" id="3.30.470.10">
    <property type="match status" value="1"/>
</dbReference>
<dbReference type="AlphaFoldDB" id="A0A0U4C243"/>
<evidence type="ECO:0000256" key="4">
    <source>
        <dbReference type="ARBA" id="ARBA00005072"/>
    </source>
</evidence>
<dbReference type="Proteomes" id="UP000059542">
    <property type="component" value="Chromosome"/>
</dbReference>
<dbReference type="Gene3D" id="3.20.10.10">
    <property type="entry name" value="D-amino Acid Aminotransferase, subunit A, domain 2"/>
    <property type="match status" value="1"/>
</dbReference>
<evidence type="ECO:0000256" key="5">
    <source>
        <dbReference type="ARBA" id="ARBA00009320"/>
    </source>
</evidence>
<evidence type="ECO:0000256" key="7">
    <source>
        <dbReference type="ARBA" id="ARBA00022898"/>
    </source>
</evidence>
<proteinExistence type="inferred from homology"/>
<dbReference type="KEGG" id="hyg:AUC43_17525"/>
<evidence type="ECO:0000256" key="10">
    <source>
        <dbReference type="ARBA" id="ARBA00049229"/>
    </source>
</evidence>
<dbReference type="STRING" id="1411621.AUC43_17525"/>
<dbReference type="GO" id="GO:0008652">
    <property type="term" value="P:amino acid biosynthetic process"/>
    <property type="evidence" value="ECO:0007669"/>
    <property type="project" value="UniProtKB-ARBA"/>
</dbReference>
<evidence type="ECO:0000256" key="3">
    <source>
        <dbReference type="ARBA" id="ARBA00004931"/>
    </source>
</evidence>
<protein>
    <recommendedName>
        <fullName evidence="6">branched-chain-amino-acid transaminase</fullName>
        <ecNumber evidence="6">2.6.1.42</ecNumber>
    </recommendedName>
</protein>
<dbReference type="FunFam" id="3.20.10.10:FF:000002">
    <property type="entry name" value="D-alanine aminotransferase"/>
    <property type="match status" value="1"/>
</dbReference>
<comment type="pathway">
    <text evidence="3">Amino-acid biosynthesis; L-valine biosynthesis; L-valine from pyruvate: step 4/4.</text>
</comment>
<comment type="catalytic activity">
    <reaction evidence="10">
        <text>L-leucine + 2-oxoglutarate = 4-methyl-2-oxopentanoate + L-glutamate</text>
        <dbReference type="Rhea" id="RHEA:18321"/>
        <dbReference type="ChEBI" id="CHEBI:16810"/>
        <dbReference type="ChEBI" id="CHEBI:17865"/>
        <dbReference type="ChEBI" id="CHEBI:29985"/>
        <dbReference type="ChEBI" id="CHEBI:57427"/>
        <dbReference type="EC" id="2.6.1.42"/>
    </reaction>
</comment>
<evidence type="ECO:0000256" key="8">
    <source>
        <dbReference type="ARBA" id="ARBA00048212"/>
    </source>
</evidence>
<keyword evidence="11" id="KW-0808">Transferase</keyword>
<accession>A0A0U4C243</accession>
<keyword evidence="12" id="KW-1185">Reference proteome</keyword>
<keyword evidence="7" id="KW-0663">Pyridoxal phosphate</keyword>
<dbReference type="SUPFAM" id="SSF56752">
    <property type="entry name" value="D-aminoacid aminotransferase-like PLP-dependent enzymes"/>
    <property type="match status" value="1"/>
</dbReference>
<dbReference type="GO" id="GO:0004084">
    <property type="term" value="F:branched-chain-amino-acid transaminase activity"/>
    <property type="evidence" value="ECO:0007669"/>
    <property type="project" value="UniProtKB-EC"/>
</dbReference>
<dbReference type="EMBL" id="CP013909">
    <property type="protein sequence ID" value="ALW86721.1"/>
    <property type="molecule type" value="Genomic_DNA"/>
</dbReference>
<gene>
    <name evidence="11" type="ORF">AUC43_17525</name>
</gene>